<accession>A0ABQ7VM08</accession>
<evidence type="ECO:0000313" key="1">
    <source>
        <dbReference type="EMBL" id="KAH0769556.1"/>
    </source>
</evidence>
<organism evidence="1 2">
    <name type="scientific">Solanum tuberosum</name>
    <name type="common">Potato</name>
    <dbReference type="NCBI Taxonomy" id="4113"/>
    <lineage>
        <taxon>Eukaryota</taxon>
        <taxon>Viridiplantae</taxon>
        <taxon>Streptophyta</taxon>
        <taxon>Embryophyta</taxon>
        <taxon>Tracheophyta</taxon>
        <taxon>Spermatophyta</taxon>
        <taxon>Magnoliopsida</taxon>
        <taxon>eudicotyledons</taxon>
        <taxon>Gunneridae</taxon>
        <taxon>Pentapetalae</taxon>
        <taxon>asterids</taxon>
        <taxon>lamiids</taxon>
        <taxon>Solanales</taxon>
        <taxon>Solanaceae</taxon>
        <taxon>Solanoideae</taxon>
        <taxon>Solaneae</taxon>
        <taxon>Solanum</taxon>
    </lineage>
</organism>
<dbReference type="EMBL" id="JAIVGD010000011">
    <property type="protein sequence ID" value="KAH0769556.1"/>
    <property type="molecule type" value="Genomic_DNA"/>
</dbReference>
<reference evidence="1 2" key="1">
    <citation type="journal article" date="2021" name="bioRxiv">
        <title>Chromosome-scale and haplotype-resolved genome assembly of a tetraploid potato cultivar.</title>
        <authorList>
            <person name="Sun H."/>
            <person name="Jiao W.-B."/>
            <person name="Krause K."/>
            <person name="Campoy J.A."/>
            <person name="Goel M."/>
            <person name="Folz-Donahue K."/>
            <person name="Kukat C."/>
            <person name="Huettel B."/>
            <person name="Schneeberger K."/>
        </authorList>
    </citation>
    <scope>NUCLEOTIDE SEQUENCE [LARGE SCALE GENOMIC DNA]</scope>
    <source>
        <strain evidence="1">SolTubOtavaFocal</strain>
        <tissue evidence="1">Leaves</tissue>
    </source>
</reference>
<name>A0ABQ7VM08_SOLTU</name>
<proteinExistence type="predicted"/>
<comment type="caution">
    <text evidence="1">The sequence shown here is derived from an EMBL/GenBank/DDBJ whole genome shotgun (WGS) entry which is preliminary data.</text>
</comment>
<dbReference type="Proteomes" id="UP000826656">
    <property type="component" value="Unassembled WGS sequence"/>
</dbReference>
<protein>
    <submittedName>
        <fullName evidence="1">Uncharacterized protein</fullName>
    </submittedName>
</protein>
<keyword evidence="2" id="KW-1185">Reference proteome</keyword>
<evidence type="ECO:0000313" key="2">
    <source>
        <dbReference type="Proteomes" id="UP000826656"/>
    </source>
</evidence>
<gene>
    <name evidence="1" type="ORF">KY290_013537</name>
</gene>
<sequence length="89" mass="10102">MESLWKRSGILILDGIRLNHMNIFIQLPFDPGDSVESEEHTRNKVIASNITQPEFVGSYYIVLAATRFTTTNEEHSSQLLFLKLCSTTS</sequence>